<dbReference type="KEGG" id="peg:E5R92_00175"/>
<keyword evidence="3 6" id="KW-0812">Transmembrane</keyword>
<keyword evidence="4 6" id="KW-1133">Transmembrane helix</keyword>
<accession>A0A6H1Q065</accession>
<name>A0A6H1Q065_9PROT</name>
<gene>
    <name evidence="8" type="ORF">E5R92_00175</name>
</gene>
<evidence type="ECO:0000256" key="2">
    <source>
        <dbReference type="ARBA" id="ARBA00007362"/>
    </source>
</evidence>
<dbReference type="RefSeq" id="WP_168606121.1">
    <property type="nucleotide sequence ID" value="NZ_CP038852.1"/>
</dbReference>
<dbReference type="EMBL" id="CP038852">
    <property type="protein sequence ID" value="QIZ20214.1"/>
    <property type="molecule type" value="Genomic_DNA"/>
</dbReference>
<dbReference type="AlphaFoldDB" id="A0A6H1Q065"/>
<feature type="transmembrane region" description="Helical" evidence="6">
    <location>
        <begin position="147"/>
        <end position="165"/>
    </location>
</feature>
<evidence type="ECO:0000256" key="6">
    <source>
        <dbReference type="SAM" id="Phobius"/>
    </source>
</evidence>
<evidence type="ECO:0000313" key="8">
    <source>
        <dbReference type="EMBL" id="QIZ20214.1"/>
    </source>
</evidence>
<sequence length="294" mass="33213">MNNFILFIVTLFCWSPTWYVIKFQLGYVDPLVSVFYRFLIAGIVIFIYLIYKKKNIKFSLNEHLWFLLFGVCLYSLNYVFFYLSNTYLISAFPAVVFSTVVIMNILGEGFYFKKKPSLKTLIGATIGMIGIIIIFNDEIFNFSLANGTHIGLFLALLGTFSASTGNMVHQRNLNNNFSLIPTLAYSMLYGSLVTLLITQIKGTELLFEYSFSYIASLAYLSIVGSIFAFIFYLRLLEKVGAGRAGYVGVVMPVLALLISTVFENLEWQQDLIIGLPILIIGAVLVINQKIKPIK</sequence>
<feature type="transmembrane region" description="Helical" evidence="6">
    <location>
        <begin position="32"/>
        <end position="51"/>
    </location>
</feature>
<feature type="transmembrane region" description="Helical" evidence="6">
    <location>
        <begin position="244"/>
        <end position="262"/>
    </location>
</feature>
<organism evidence="8 9">
    <name type="scientific">Candidatus Pelagibacter giovannonii</name>
    <dbReference type="NCBI Taxonomy" id="2563896"/>
    <lineage>
        <taxon>Bacteria</taxon>
        <taxon>Pseudomonadati</taxon>
        <taxon>Pseudomonadota</taxon>
        <taxon>Alphaproteobacteria</taxon>
        <taxon>Candidatus Pelagibacterales</taxon>
        <taxon>Candidatus Pelagibacteraceae</taxon>
        <taxon>Candidatus Pelagibacter</taxon>
    </lineage>
</organism>
<evidence type="ECO:0000313" key="9">
    <source>
        <dbReference type="Proteomes" id="UP000501094"/>
    </source>
</evidence>
<dbReference type="Pfam" id="PF00892">
    <property type="entry name" value="EamA"/>
    <property type="match status" value="2"/>
</dbReference>
<feature type="domain" description="EamA" evidence="7">
    <location>
        <begin position="150"/>
        <end position="286"/>
    </location>
</feature>
<protein>
    <submittedName>
        <fullName evidence="8">EamA/RhaT family transporter</fullName>
    </submittedName>
</protein>
<comment type="similarity">
    <text evidence="2">Belongs to the EamA transporter family.</text>
</comment>
<reference evidence="8 9" key="1">
    <citation type="journal article" date="2020" name="Nat. Microbiol.">
        <title>Lysogenic host-virus interactions in SAR11 marine bacteria.</title>
        <authorList>
            <person name="Morris R.M."/>
            <person name="Cain K.R."/>
            <person name="Hvorecny K.L."/>
            <person name="Kollman J.M."/>
        </authorList>
    </citation>
    <scope>NUCLEOTIDE SEQUENCE [LARGE SCALE GENOMIC DNA]</scope>
    <source>
        <strain evidence="8 9">NP1</strain>
    </source>
</reference>
<feature type="transmembrane region" description="Helical" evidence="6">
    <location>
        <begin position="268"/>
        <end position="286"/>
    </location>
</feature>
<dbReference type="SUPFAM" id="SSF103481">
    <property type="entry name" value="Multidrug resistance efflux transporter EmrE"/>
    <property type="match status" value="2"/>
</dbReference>
<dbReference type="GO" id="GO:0016020">
    <property type="term" value="C:membrane"/>
    <property type="evidence" value="ECO:0007669"/>
    <property type="project" value="UniProtKB-SubCell"/>
</dbReference>
<dbReference type="InterPro" id="IPR050638">
    <property type="entry name" value="AA-Vitamin_Transporters"/>
</dbReference>
<dbReference type="Proteomes" id="UP000501094">
    <property type="component" value="Chromosome"/>
</dbReference>
<feature type="transmembrane region" description="Helical" evidence="6">
    <location>
        <begin position="118"/>
        <end position="135"/>
    </location>
</feature>
<dbReference type="InterPro" id="IPR000620">
    <property type="entry name" value="EamA_dom"/>
</dbReference>
<evidence type="ECO:0000256" key="4">
    <source>
        <dbReference type="ARBA" id="ARBA00022989"/>
    </source>
</evidence>
<dbReference type="PANTHER" id="PTHR32322:SF2">
    <property type="entry name" value="EAMA DOMAIN-CONTAINING PROTEIN"/>
    <property type="match status" value="1"/>
</dbReference>
<evidence type="ECO:0000259" key="7">
    <source>
        <dbReference type="Pfam" id="PF00892"/>
    </source>
</evidence>
<keyword evidence="5 6" id="KW-0472">Membrane</keyword>
<feature type="domain" description="EamA" evidence="7">
    <location>
        <begin position="5"/>
        <end position="135"/>
    </location>
</feature>
<evidence type="ECO:0000256" key="3">
    <source>
        <dbReference type="ARBA" id="ARBA00022692"/>
    </source>
</evidence>
<evidence type="ECO:0000256" key="1">
    <source>
        <dbReference type="ARBA" id="ARBA00004141"/>
    </source>
</evidence>
<dbReference type="InterPro" id="IPR037185">
    <property type="entry name" value="EmrE-like"/>
</dbReference>
<feature type="transmembrane region" description="Helical" evidence="6">
    <location>
        <begin position="210"/>
        <end position="232"/>
    </location>
</feature>
<feature type="transmembrane region" description="Helical" evidence="6">
    <location>
        <begin position="87"/>
        <end position="106"/>
    </location>
</feature>
<comment type="subcellular location">
    <subcellularLocation>
        <location evidence="1">Membrane</location>
        <topology evidence="1">Multi-pass membrane protein</topology>
    </subcellularLocation>
</comment>
<evidence type="ECO:0000256" key="5">
    <source>
        <dbReference type="ARBA" id="ARBA00023136"/>
    </source>
</evidence>
<feature type="transmembrane region" description="Helical" evidence="6">
    <location>
        <begin position="63"/>
        <end position="81"/>
    </location>
</feature>
<keyword evidence="9" id="KW-1185">Reference proteome</keyword>
<feature type="transmembrane region" description="Helical" evidence="6">
    <location>
        <begin position="177"/>
        <end position="198"/>
    </location>
</feature>
<proteinExistence type="inferred from homology"/>
<dbReference type="PANTHER" id="PTHR32322">
    <property type="entry name" value="INNER MEMBRANE TRANSPORTER"/>
    <property type="match status" value="1"/>
</dbReference>